<dbReference type="PANTHER" id="PTHR48044:SF29">
    <property type="entry name" value="GLYCOSYLTRANSFERASE"/>
    <property type="match status" value="1"/>
</dbReference>
<evidence type="ECO:0000313" key="2">
    <source>
        <dbReference type="EMBL" id="KAG8377637.1"/>
    </source>
</evidence>
<reference evidence="2" key="1">
    <citation type="submission" date="2019-10" db="EMBL/GenBank/DDBJ databases">
        <authorList>
            <person name="Zhang R."/>
            <person name="Pan Y."/>
            <person name="Wang J."/>
            <person name="Ma R."/>
            <person name="Yu S."/>
        </authorList>
    </citation>
    <scope>NUCLEOTIDE SEQUENCE</scope>
    <source>
        <strain evidence="2">LA-IB0</strain>
        <tissue evidence="2">Leaf</tissue>
    </source>
</reference>
<dbReference type="PANTHER" id="PTHR48044">
    <property type="entry name" value="GLYCOSYLTRANSFERASE"/>
    <property type="match status" value="1"/>
</dbReference>
<keyword evidence="1" id="KW-0808">Transferase</keyword>
<dbReference type="AlphaFoldDB" id="A0AAV6XAH8"/>
<comment type="caution">
    <text evidence="2">The sequence shown here is derived from an EMBL/GenBank/DDBJ whole genome shotgun (WGS) entry which is preliminary data.</text>
</comment>
<dbReference type="EMBL" id="WHWC01000008">
    <property type="protein sequence ID" value="KAG8377637.1"/>
    <property type="molecule type" value="Genomic_DNA"/>
</dbReference>
<dbReference type="Pfam" id="PF00201">
    <property type="entry name" value="UDPGT"/>
    <property type="match status" value="1"/>
</dbReference>
<keyword evidence="3" id="KW-1185">Reference proteome</keyword>
<evidence type="ECO:0000313" key="3">
    <source>
        <dbReference type="Proteomes" id="UP000826271"/>
    </source>
</evidence>
<proteinExistence type="predicted"/>
<protein>
    <submittedName>
        <fullName evidence="2">Uncharacterized protein</fullName>
    </submittedName>
</protein>
<organism evidence="2 3">
    <name type="scientific">Buddleja alternifolia</name>
    <dbReference type="NCBI Taxonomy" id="168488"/>
    <lineage>
        <taxon>Eukaryota</taxon>
        <taxon>Viridiplantae</taxon>
        <taxon>Streptophyta</taxon>
        <taxon>Embryophyta</taxon>
        <taxon>Tracheophyta</taxon>
        <taxon>Spermatophyta</taxon>
        <taxon>Magnoliopsida</taxon>
        <taxon>eudicotyledons</taxon>
        <taxon>Gunneridae</taxon>
        <taxon>Pentapetalae</taxon>
        <taxon>asterids</taxon>
        <taxon>lamiids</taxon>
        <taxon>Lamiales</taxon>
        <taxon>Scrophulariaceae</taxon>
        <taxon>Buddlejeae</taxon>
        <taxon>Buddleja</taxon>
    </lineage>
</organism>
<accession>A0AAV6XAH8</accession>
<dbReference type="Gene3D" id="3.40.50.2000">
    <property type="entry name" value="Glycogen Phosphorylase B"/>
    <property type="match status" value="1"/>
</dbReference>
<dbReference type="Proteomes" id="UP000826271">
    <property type="component" value="Unassembled WGS sequence"/>
</dbReference>
<evidence type="ECO:0000256" key="1">
    <source>
        <dbReference type="ARBA" id="ARBA00022679"/>
    </source>
</evidence>
<name>A0AAV6XAH8_9LAMI</name>
<dbReference type="SUPFAM" id="SSF53756">
    <property type="entry name" value="UDP-Glycosyltransferase/glycogen phosphorylase"/>
    <property type="match status" value="1"/>
</dbReference>
<dbReference type="GO" id="GO:0008194">
    <property type="term" value="F:UDP-glycosyltransferase activity"/>
    <property type="evidence" value="ECO:0007669"/>
    <property type="project" value="InterPro"/>
</dbReference>
<dbReference type="InterPro" id="IPR002213">
    <property type="entry name" value="UDP_glucos_trans"/>
</dbReference>
<sequence length="110" mass="12025">MGTKAKILSHSGISGFVSHCGWTSLKESIDFGVPIIAMPMHLDQPMNAKLMVELGVGVEFKEKFGEQREKTRLKCGEETKGVVEKLKEVCGKSIGTRNCIIDGRIGEEST</sequence>
<dbReference type="GO" id="GO:1901135">
    <property type="term" value="P:carbohydrate derivative metabolic process"/>
    <property type="evidence" value="ECO:0007669"/>
    <property type="project" value="UniProtKB-ARBA"/>
</dbReference>
<gene>
    <name evidence="2" type="ORF">BUALT_Bualt08G0053700</name>
</gene>